<comment type="caution">
    <text evidence="2">The sequence shown here is derived from an EMBL/GenBank/DDBJ whole genome shotgun (WGS) entry which is preliminary data.</text>
</comment>
<comment type="similarity">
    <text evidence="1">Belongs to the asp23 family.</text>
</comment>
<proteinExistence type="inferred from homology"/>
<reference evidence="2" key="1">
    <citation type="submission" date="2021-11" db="EMBL/GenBank/DDBJ databases">
        <title>A Novel Adlercreutzia Species, isolated from a Allomyrina dichotoma larva feces.</title>
        <authorList>
            <person name="Suh M.K."/>
        </authorList>
    </citation>
    <scope>NUCLEOTIDE SEQUENCE</scope>
    <source>
        <strain evidence="2">JBNU-10</strain>
    </source>
</reference>
<evidence type="ECO:0000313" key="2">
    <source>
        <dbReference type="EMBL" id="MCI2241589.1"/>
    </source>
</evidence>
<name>A0ABS9WFE1_9ACTN</name>
<keyword evidence="3" id="KW-1185">Reference proteome</keyword>
<dbReference type="PANTHER" id="PTHR34297:SF1">
    <property type="entry name" value="ASP23_GLS24 FAMILY ENVELOPE STRESS RESPONSE PROTEIN"/>
    <property type="match status" value="1"/>
</dbReference>
<protein>
    <submittedName>
        <fullName evidence="2">Asp23/Gls24 family envelope stress response protein</fullName>
    </submittedName>
</protein>
<dbReference type="PANTHER" id="PTHR34297">
    <property type="entry name" value="HYPOTHETICAL CYTOSOLIC PROTEIN-RELATED"/>
    <property type="match status" value="1"/>
</dbReference>
<dbReference type="Pfam" id="PF03780">
    <property type="entry name" value="Asp23"/>
    <property type="match status" value="1"/>
</dbReference>
<sequence>MSNELSVEGMSIAPGVVETIISIAANEVDGVASVGSFATSSIRSMLAAKPSAAGIEVVVDDDGRLRITIHVEVYYGFVLPEVAANLRQSVADALLVQVGLEAASVDIFVDGLQFAA</sequence>
<dbReference type="EMBL" id="JAJMLW010000001">
    <property type="protein sequence ID" value="MCI2241589.1"/>
    <property type="molecule type" value="Genomic_DNA"/>
</dbReference>
<dbReference type="RefSeq" id="WP_242163886.1">
    <property type="nucleotide sequence ID" value="NZ_JAJMLW010000001.1"/>
</dbReference>
<evidence type="ECO:0000313" key="3">
    <source>
        <dbReference type="Proteomes" id="UP001430755"/>
    </source>
</evidence>
<accession>A0ABS9WFE1</accession>
<gene>
    <name evidence="2" type="ORF">LPT13_04370</name>
</gene>
<dbReference type="InterPro" id="IPR005531">
    <property type="entry name" value="Asp23"/>
</dbReference>
<dbReference type="Proteomes" id="UP001430755">
    <property type="component" value="Unassembled WGS sequence"/>
</dbReference>
<organism evidence="2 3">
    <name type="scientific">Adlercreutzia faecimuris</name>
    <dbReference type="NCBI Taxonomy" id="2897341"/>
    <lineage>
        <taxon>Bacteria</taxon>
        <taxon>Bacillati</taxon>
        <taxon>Actinomycetota</taxon>
        <taxon>Coriobacteriia</taxon>
        <taxon>Eggerthellales</taxon>
        <taxon>Eggerthellaceae</taxon>
        <taxon>Adlercreutzia</taxon>
    </lineage>
</organism>
<evidence type="ECO:0000256" key="1">
    <source>
        <dbReference type="ARBA" id="ARBA00005721"/>
    </source>
</evidence>